<evidence type="ECO:0000313" key="2">
    <source>
        <dbReference type="Proteomes" id="UP000279029"/>
    </source>
</evidence>
<dbReference type="Proteomes" id="UP000279029">
    <property type="component" value="Chromosome"/>
</dbReference>
<protein>
    <submittedName>
        <fullName evidence="1">Uncharacterized protein</fullName>
    </submittedName>
</protein>
<proteinExistence type="predicted"/>
<dbReference type="AlphaFoldDB" id="A0A3P7NY11"/>
<dbReference type="EMBL" id="LR130778">
    <property type="protein sequence ID" value="VDN47855.1"/>
    <property type="molecule type" value="Genomic_DNA"/>
</dbReference>
<keyword evidence="2" id="KW-1185">Reference proteome</keyword>
<gene>
    <name evidence="1" type="ORF">PATL70BA_1977</name>
</gene>
<sequence>MGNYSSTEARQDFIVFAGTGMTFIELGEKYEYRIYRKISAKSSIRSWL</sequence>
<accession>A0A3P7NY11</accession>
<dbReference type="KEGG" id="cbar:PATL70BA_1977"/>
<organism evidence="1 2">
    <name type="scientific">Petrocella atlantisensis</name>
    <dbReference type="NCBI Taxonomy" id="2173034"/>
    <lineage>
        <taxon>Bacteria</taxon>
        <taxon>Bacillati</taxon>
        <taxon>Bacillota</taxon>
        <taxon>Clostridia</taxon>
        <taxon>Lachnospirales</taxon>
        <taxon>Vallitaleaceae</taxon>
        <taxon>Petrocella</taxon>
    </lineage>
</organism>
<evidence type="ECO:0000313" key="1">
    <source>
        <dbReference type="EMBL" id="VDN47855.1"/>
    </source>
</evidence>
<reference evidence="1 2" key="1">
    <citation type="submission" date="2018-09" db="EMBL/GenBank/DDBJ databases">
        <authorList>
            <person name="Postec A."/>
        </authorList>
    </citation>
    <scope>NUCLEOTIDE SEQUENCE [LARGE SCALE GENOMIC DNA]</scope>
    <source>
        <strain evidence="1">70B-A</strain>
    </source>
</reference>
<name>A0A3P7NY11_9FIRM</name>